<dbReference type="EMBL" id="AJFE02038419">
    <property type="status" value="NOT_ANNOTATED_CDS"/>
    <property type="molecule type" value="Genomic_DNA"/>
</dbReference>
<reference evidence="1" key="2">
    <citation type="submission" date="2025-08" db="UniProtKB">
        <authorList>
            <consortium name="Ensembl"/>
        </authorList>
    </citation>
    <scope>IDENTIFICATION</scope>
</reference>
<protein>
    <submittedName>
        <fullName evidence="1">Uncharacterized protein</fullName>
    </submittedName>
</protein>
<dbReference type="GeneTree" id="ENSGT00390000010274"/>
<dbReference type="Proteomes" id="UP000240080">
    <property type="component" value="Chromosome 15"/>
</dbReference>
<keyword evidence="2" id="KW-1185">Reference proteome</keyword>
<sequence length="67" mass="7770">MFHLCKLNPSYLKITCGKRSKQITPTYYPSRLPPVKRKFSVYDAKLTIVHLSTFSIEDFPLYLSMVG</sequence>
<proteinExistence type="predicted"/>
<organism evidence="1 2">
    <name type="scientific">Pan paniscus</name>
    <name type="common">Pygmy chimpanzee</name>
    <name type="synonym">Bonobo</name>
    <dbReference type="NCBI Taxonomy" id="9597"/>
    <lineage>
        <taxon>Eukaryota</taxon>
        <taxon>Metazoa</taxon>
        <taxon>Chordata</taxon>
        <taxon>Craniata</taxon>
        <taxon>Vertebrata</taxon>
        <taxon>Euteleostomi</taxon>
        <taxon>Mammalia</taxon>
        <taxon>Eutheria</taxon>
        <taxon>Euarchontoglires</taxon>
        <taxon>Primates</taxon>
        <taxon>Haplorrhini</taxon>
        <taxon>Catarrhini</taxon>
        <taxon>Hominidae</taxon>
        <taxon>Pan</taxon>
    </lineage>
</organism>
<reference evidence="1 2" key="1">
    <citation type="journal article" date="2012" name="Nature">
        <title>The bonobo genome compared with the chimpanzee and human genomes.</title>
        <authorList>
            <person name="Prufer K."/>
            <person name="Munch K."/>
            <person name="Hellmann I."/>
            <person name="Akagi K."/>
            <person name="Miller J.R."/>
            <person name="Walenz B."/>
            <person name="Koren S."/>
            <person name="Sutton G."/>
            <person name="Kodira C."/>
            <person name="Winer R."/>
            <person name="Knight J.R."/>
            <person name="Mullikin J.C."/>
            <person name="Meader S.J."/>
            <person name="Ponting C.P."/>
            <person name="Lunter G."/>
            <person name="Higashino S."/>
            <person name="Hobolth A."/>
            <person name="Dutheil J."/>
            <person name="Karakoc E."/>
            <person name="Alkan C."/>
            <person name="Sajjadian S."/>
            <person name="Catacchio C.R."/>
            <person name="Ventura M."/>
            <person name="Marques-Bonet T."/>
            <person name="Eichler E.E."/>
            <person name="Andre C."/>
            <person name="Atencia R."/>
            <person name="Mugisha L."/>
            <person name="Junhold J."/>
            <person name="Patterson N."/>
            <person name="Siebauer M."/>
            <person name="Good J.M."/>
            <person name="Fischer A."/>
            <person name="Ptak S.E."/>
            <person name="Lachmann M."/>
            <person name="Symer D.E."/>
            <person name="Mailund T."/>
            <person name="Schierup M.H."/>
            <person name="Andres A.M."/>
            <person name="Kelso J."/>
            <person name="Paabo S."/>
        </authorList>
    </citation>
    <scope>NUCLEOTIDE SEQUENCE [LARGE SCALE GENOMIC DNA]</scope>
</reference>
<dbReference type="OMA" id="KITCGKS"/>
<accession>A0A2R8ZF81</accession>
<name>A0A2R8ZF81_PANPA</name>
<dbReference type="Ensembl" id="ENSPPAT00000016192.1">
    <property type="protein sequence ID" value="ENSPPAP00000003514.1"/>
    <property type="gene ID" value="ENSPPAG00000014787.1"/>
</dbReference>
<reference evidence="1" key="3">
    <citation type="submission" date="2025-09" db="UniProtKB">
        <authorList>
            <consortium name="Ensembl"/>
        </authorList>
    </citation>
    <scope>IDENTIFICATION</scope>
</reference>
<evidence type="ECO:0000313" key="1">
    <source>
        <dbReference type="Ensembl" id="ENSPPAP00000003514.1"/>
    </source>
</evidence>
<dbReference type="Bgee" id="ENSPPAG00000014787">
    <property type="expression patterns" value="Expressed in liver and 6 other cell types or tissues"/>
</dbReference>
<dbReference type="AlphaFoldDB" id="A0A2R8ZF81"/>
<evidence type="ECO:0000313" key="2">
    <source>
        <dbReference type="Proteomes" id="UP000240080"/>
    </source>
</evidence>